<dbReference type="PANTHER" id="PTHR38537">
    <property type="entry name" value="JITTERBUG, ISOFORM N"/>
    <property type="match status" value="1"/>
</dbReference>
<dbReference type="SUPFAM" id="SSF47576">
    <property type="entry name" value="Calponin-homology domain, CH-domain"/>
    <property type="match status" value="1"/>
</dbReference>
<dbReference type="GO" id="GO:0051015">
    <property type="term" value="F:actin filament binding"/>
    <property type="evidence" value="ECO:0007669"/>
    <property type="project" value="InterPro"/>
</dbReference>
<dbReference type="InterPro" id="IPR001589">
    <property type="entry name" value="Actinin_actin-bd_CS"/>
</dbReference>
<evidence type="ECO:0000256" key="1">
    <source>
        <dbReference type="ARBA" id="ARBA00022737"/>
    </source>
</evidence>
<dbReference type="PANTHER" id="PTHR38537:SF7">
    <property type="entry name" value="FILAMIN-B"/>
    <property type="match status" value="1"/>
</dbReference>
<proteinExistence type="predicted"/>
<name>A0A3N0XE27_ANAGA</name>
<protein>
    <submittedName>
        <fullName evidence="4">Filamin-B</fullName>
    </submittedName>
</protein>
<dbReference type="AlphaFoldDB" id="A0A3N0XE27"/>
<dbReference type="InterPro" id="IPR001715">
    <property type="entry name" value="CH_dom"/>
</dbReference>
<keyword evidence="1" id="KW-0677">Repeat</keyword>
<sequence>MPATEKDLADDAPWKKIQQNTFTRWCNEHLKTANKRVADLQLDLSDGLRLIALLEVLSQKKMYRKYHARPTFRQMKLENVSVALEFLDRENIKLVSIASGKHQMFLYESEVVTRFSFYFHRRLFSLPMPRTERVCDSRRSAVGCQMPYLHAMQTVAGTVRVNEAQKSLHVSDLTSFPKVIRPALRCSTDLYTKKPDSQNLLDQCRAAVGLRLPFDTQTQRKILFLHSWN</sequence>
<accession>A0A3N0XE27</accession>
<dbReference type="FunFam" id="1.10.418.10:FF:000006">
    <property type="entry name" value="Filamin-B isoform A"/>
    <property type="match status" value="1"/>
</dbReference>
<evidence type="ECO:0000256" key="2">
    <source>
        <dbReference type="ARBA" id="ARBA00023203"/>
    </source>
</evidence>
<dbReference type="InterPro" id="IPR036872">
    <property type="entry name" value="CH_dom_sf"/>
</dbReference>
<evidence type="ECO:0000259" key="3">
    <source>
        <dbReference type="PROSITE" id="PS50021"/>
    </source>
</evidence>
<evidence type="ECO:0000313" key="4">
    <source>
        <dbReference type="EMBL" id="ROI15568.1"/>
    </source>
</evidence>
<dbReference type="Gene3D" id="1.10.418.10">
    <property type="entry name" value="Calponin-like domain"/>
    <property type="match status" value="1"/>
</dbReference>
<dbReference type="Pfam" id="PF00307">
    <property type="entry name" value="CH"/>
    <property type="match status" value="1"/>
</dbReference>
<comment type="caution">
    <text evidence="4">The sequence shown here is derived from an EMBL/GenBank/DDBJ whole genome shotgun (WGS) entry which is preliminary data.</text>
</comment>
<evidence type="ECO:0000313" key="5">
    <source>
        <dbReference type="Proteomes" id="UP000281406"/>
    </source>
</evidence>
<dbReference type="InterPro" id="IPR044801">
    <property type="entry name" value="Filamin"/>
</dbReference>
<reference evidence="4 5" key="1">
    <citation type="submission" date="2018-10" db="EMBL/GenBank/DDBJ databases">
        <title>Genome assembly for a Yunnan-Guizhou Plateau 3E fish, Anabarilius grahami (Regan), and its evolutionary and genetic applications.</title>
        <authorList>
            <person name="Jiang W."/>
        </authorList>
    </citation>
    <scope>NUCLEOTIDE SEQUENCE [LARGE SCALE GENOMIC DNA]</scope>
    <source>
        <strain evidence="4">AG-KIZ</strain>
        <tissue evidence="4">Muscle</tissue>
    </source>
</reference>
<organism evidence="4 5">
    <name type="scientific">Anabarilius grahami</name>
    <name type="common">Kanglang fish</name>
    <name type="synonym">Barilius grahami</name>
    <dbReference type="NCBI Taxonomy" id="495550"/>
    <lineage>
        <taxon>Eukaryota</taxon>
        <taxon>Metazoa</taxon>
        <taxon>Chordata</taxon>
        <taxon>Craniata</taxon>
        <taxon>Vertebrata</taxon>
        <taxon>Euteleostomi</taxon>
        <taxon>Actinopterygii</taxon>
        <taxon>Neopterygii</taxon>
        <taxon>Teleostei</taxon>
        <taxon>Ostariophysi</taxon>
        <taxon>Cypriniformes</taxon>
        <taxon>Xenocyprididae</taxon>
        <taxon>Xenocypridinae</taxon>
        <taxon>Xenocypridinae incertae sedis</taxon>
        <taxon>Anabarilius</taxon>
    </lineage>
</organism>
<keyword evidence="2" id="KW-0009">Actin-binding</keyword>
<gene>
    <name evidence="4" type="ORF">DPX16_2515</name>
</gene>
<dbReference type="OrthoDB" id="18740at2759"/>
<dbReference type="EMBL" id="RJVU01079719">
    <property type="protein sequence ID" value="ROI15568.1"/>
    <property type="molecule type" value="Genomic_DNA"/>
</dbReference>
<feature type="domain" description="Calponin-homology (CH)" evidence="3">
    <location>
        <begin position="16"/>
        <end position="123"/>
    </location>
</feature>
<dbReference type="Proteomes" id="UP000281406">
    <property type="component" value="Unassembled WGS sequence"/>
</dbReference>
<keyword evidence="5" id="KW-1185">Reference proteome</keyword>
<dbReference type="GO" id="GO:0030036">
    <property type="term" value="P:actin cytoskeleton organization"/>
    <property type="evidence" value="ECO:0007669"/>
    <property type="project" value="InterPro"/>
</dbReference>
<dbReference type="PROSITE" id="PS00019">
    <property type="entry name" value="ACTININ_1"/>
    <property type="match status" value="1"/>
</dbReference>
<dbReference type="SMART" id="SM00033">
    <property type="entry name" value="CH"/>
    <property type="match status" value="1"/>
</dbReference>
<dbReference type="PROSITE" id="PS50021">
    <property type="entry name" value="CH"/>
    <property type="match status" value="1"/>
</dbReference>